<sequence>MFNVLKTFIARAGLTPYNVARKRGELKYLLLTESTSNDG</sequence>
<gene>
    <name evidence="1" type="primary">rlmC_2</name>
    <name evidence="1" type="ORF">NCTC9419_04450</name>
</gene>
<proteinExistence type="predicted"/>
<dbReference type="EMBL" id="LR134155">
    <property type="protein sequence ID" value="VEA72833.1"/>
    <property type="molecule type" value="Genomic_DNA"/>
</dbReference>
<organism evidence="1 2">
    <name type="scientific">Serratia rubidaea</name>
    <name type="common">Serratia marinorubra</name>
    <dbReference type="NCBI Taxonomy" id="61652"/>
    <lineage>
        <taxon>Bacteria</taxon>
        <taxon>Pseudomonadati</taxon>
        <taxon>Pseudomonadota</taxon>
        <taxon>Gammaproteobacteria</taxon>
        <taxon>Enterobacterales</taxon>
        <taxon>Yersiniaceae</taxon>
        <taxon>Serratia</taxon>
    </lineage>
</organism>
<accession>A0A447QS98</accession>
<protein>
    <submittedName>
        <fullName evidence="1">23S rRNA (Uracil(747)-C(5))-methyltransferase RlmC</fullName>
        <ecNumber evidence="1">2.1.1.189</ecNumber>
    </submittedName>
</protein>
<dbReference type="GO" id="GO:0008168">
    <property type="term" value="F:methyltransferase activity"/>
    <property type="evidence" value="ECO:0007669"/>
    <property type="project" value="UniProtKB-KW"/>
</dbReference>
<keyword evidence="1" id="KW-0808">Transferase</keyword>
<keyword evidence="1" id="KW-0489">Methyltransferase</keyword>
<dbReference type="GO" id="GO:0032259">
    <property type="term" value="P:methylation"/>
    <property type="evidence" value="ECO:0007669"/>
    <property type="project" value="UniProtKB-KW"/>
</dbReference>
<name>A0A447QS98_SERRU</name>
<dbReference type="AlphaFoldDB" id="A0A447QS98"/>
<dbReference type="Proteomes" id="UP000271603">
    <property type="component" value="Chromosome"/>
</dbReference>
<evidence type="ECO:0000313" key="2">
    <source>
        <dbReference type="Proteomes" id="UP000271603"/>
    </source>
</evidence>
<reference evidence="1 2" key="1">
    <citation type="submission" date="2018-12" db="EMBL/GenBank/DDBJ databases">
        <authorList>
            <consortium name="Pathogen Informatics"/>
        </authorList>
    </citation>
    <scope>NUCLEOTIDE SEQUENCE [LARGE SCALE GENOMIC DNA]</scope>
    <source>
        <strain evidence="1 2">NCTC9419</strain>
    </source>
</reference>
<dbReference type="EC" id="2.1.1.189" evidence="1"/>
<evidence type="ECO:0000313" key="1">
    <source>
        <dbReference type="EMBL" id="VEA72833.1"/>
    </source>
</evidence>